<dbReference type="SUPFAM" id="SSF81271">
    <property type="entry name" value="TGS-like"/>
    <property type="match status" value="1"/>
</dbReference>
<dbReference type="InterPro" id="IPR002912">
    <property type="entry name" value="ACT_dom"/>
</dbReference>
<evidence type="ECO:0000256" key="2">
    <source>
        <dbReference type="ARBA" id="ARBA00022801"/>
    </source>
</evidence>
<comment type="caution">
    <text evidence="11">The sequence shown here is derived from an EMBL/GenBank/DDBJ whole genome shotgun (WGS) entry which is preliminary data.</text>
</comment>
<dbReference type="NCBIfam" id="NF008303">
    <property type="entry name" value="PRK11092.1"/>
    <property type="match status" value="1"/>
</dbReference>
<dbReference type="Pfam" id="PF02824">
    <property type="entry name" value="TGS"/>
    <property type="match status" value="1"/>
</dbReference>
<dbReference type="CDD" id="cd05399">
    <property type="entry name" value="NT_Rel-Spo_like"/>
    <property type="match status" value="1"/>
</dbReference>
<dbReference type="FunFam" id="3.30.460.10:FF:000001">
    <property type="entry name" value="GTP pyrophosphokinase RelA"/>
    <property type="match status" value="1"/>
</dbReference>
<evidence type="ECO:0000256" key="3">
    <source>
        <dbReference type="ARBA" id="ARBA00023211"/>
    </source>
</evidence>
<dbReference type="Gene3D" id="3.10.20.30">
    <property type="match status" value="1"/>
</dbReference>
<evidence type="ECO:0000313" key="11">
    <source>
        <dbReference type="EMBL" id="SFD16239.1"/>
    </source>
</evidence>
<dbReference type="AlphaFoldDB" id="A0AAJ4WC90"/>
<dbReference type="GO" id="GO:0005886">
    <property type="term" value="C:plasma membrane"/>
    <property type="evidence" value="ECO:0007669"/>
    <property type="project" value="TreeGrafter"/>
</dbReference>
<evidence type="ECO:0000259" key="10">
    <source>
        <dbReference type="PROSITE" id="PS51880"/>
    </source>
</evidence>
<dbReference type="SMART" id="SM00954">
    <property type="entry name" value="RelA_SpoT"/>
    <property type="match status" value="1"/>
</dbReference>
<evidence type="ECO:0000259" key="8">
    <source>
        <dbReference type="PROSITE" id="PS51671"/>
    </source>
</evidence>
<dbReference type="InterPro" id="IPR012676">
    <property type="entry name" value="TGS-like"/>
</dbReference>
<comment type="pathway">
    <text evidence="4">Purine metabolism; ppGpp biosynthesis; ppGpp from GDP: step 1/1.</text>
</comment>
<comment type="similarity">
    <text evidence="7">Belongs to the relA/spoT family.</text>
</comment>
<dbReference type="PROSITE" id="PS51880">
    <property type="entry name" value="TGS"/>
    <property type="match status" value="1"/>
</dbReference>
<dbReference type="Proteomes" id="UP000226420">
    <property type="component" value="Unassembled WGS sequence"/>
</dbReference>
<dbReference type="InterPro" id="IPR003607">
    <property type="entry name" value="HD/PDEase_dom"/>
</dbReference>
<reference evidence="11 12" key="1">
    <citation type="submission" date="2016-10" db="EMBL/GenBank/DDBJ databases">
        <authorList>
            <person name="Varghese N."/>
            <person name="Submissions S."/>
        </authorList>
    </citation>
    <scope>NUCLEOTIDE SEQUENCE [LARGE SCALE GENOMIC DNA]</scope>
    <source>
        <strain evidence="11 12">DSM 5563</strain>
    </source>
</reference>
<evidence type="ECO:0000256" key="4">
    <source>
        <dbReference type="ARBA" id="ARBA00024329"/>
    </source>
</evidence>
<dbReference type="Pfam" id="PF13328">
    <property type="entry name" value="HD_4"/>
    <property type="match status" value="1"/>
</dbReference>
<dbReference type="PROSITE" id="PS51831">
    <property type="entry name" value="HD"/>
    <property type="match status" value="1"/>
</dbReference>
<evidence type="ECO:0000256" key="6">
    <source>
        <dbReference type="ARBA" id="ARBA00047968"/>
    </source>
</evidence>
<dbReference type="PANTHER" id="PTHR21262:SF36">
    <property type="entry name" value="BIFUNCTIONAL (P)PPGPP SYNTHASE_HYDROLASE SPOT"/>
    <property type="match status" value="1"/>
</dbReference>
<dbReference type="GO" id="GO:0008728">
    <property type="term" value="F:GTP diphosphokinase activity"/>
    <property type="evidence" value="ECO:0007669"/>
    <property type="project" value="TreeGrafter"/>
</dbReference>
<keyword evidence="3" id="KW-0464">Manganese</keyword>
<keyword evidence="2" id="KW-0378">Hydrolase</keyword>
<dbReference type="PROSITE" id="PS51671">
    <property type="entry name" value="ACT"/>
    <property type="match status" value="1"/>
</dbReference>
<dbReference type="EC" id="3.1.7.2" evidence="5"/>
<dbReference type="InterPro" id="IPR006674">
    <property type="entry name" value="HD_domain"/>
</dbReference>
<dbReference type="SUPFAM" id="SSF81301">
    <property type="entry name" value="Nucleotidyltransferase"/>
    <property type="match status" value="1"/>
</dbReference>
<evidence type="ECO:0000259" key="9">
    <source>
        <dbReference type="PROSITE" id="PS51831"/>
    </source>
</evidence>
<accession>A0AAJ4WC90</accession>
<dbReference type="Pfam" id="PF19296">
    <property type="entry name" value="RelA_AH_RIS"/>
    <property type="match status" value="1"/>
</dbReference>
<dbReference type="GO" id="GO:0015949">
    <property type="term" value="P:nucleobase-containing small molecule interconversion"/>
    <property type="evidence" value="ECO:0007669"/>
    <property type="project" value="UniProtKB-ARBA"/>
</dbReference>
<proteinExistence type="inferred from homology"/>
<sequence length="726" mass="81996">MPQKCKPSPRLLKVAVNSGLNITLYLFESLNILAKQYLPDEQIECLKQAYVVARDAHEGQSRSSGEPYITHPVAVACILAGMRLDYETLTAALLHDVIEDTSVTYQDVEQRFGKSVAELVDGVSKLDKLKFRDKKEAQAENFRKMIMAMVQDIRVILIKLADRTHNMRTLGALRPDKRRRIARETLEIYSPLAHRLGIHHLKIELEELGFEALYPNRYRVLKEVVKAARGNRKEMIQKILSEIDGRLKEAGIPCRVSGREKHLYSIYRKMHHKEQRFHSIMDIYAFRIIVSEVDTCYRALGQAHSLYKPRPGRVKDYIAIPKANGYQSLHTSLIGPHGVPVEVQIRTEDMDQMAEMGVAAHWAYKEQGESGTAAQIRAQRWMQSLLELQQSAGSSFEFIESVKSDLFPDEIYVFTPKGRIVELQAGATPVDFAYAVHTDIGHACVGARVDRQPYPLSQELHNGQTVEIITAPGARPNAAWLNFVVSSKARTKIRQMLKNLKRDDSIGLGRRLLNHALGQGRKVTDIDAKNLSRELKRLKLATLEDLLAEVGLGNVMSVMIAKNLLSDDSNPDEEPAVNGRKLAIRGADGILLTFAKCCRPIPGDPIIAHVSPGKGLVIHHESCRNIRGYQKEPEKFMAVEWAEDTEQEFIAEIKVEMFNHQGVLANLTAEINSAKSNIQSLNTEEKDGRVYIAYIRLTTHNRVHLANIMRKIRIMPDVIKVTRNRN</sequence>
<dbReference type="PANTHER" id="PTHR21262">
    <property type="entry name" value="GUANOSINE-3',5'-BIS DIPHOSPHATE 3'-PYROPHOSPHOHYDROLASE"/>
    <property type="match status" value="1"/>
</dbReference>
<dbReference type="FunFam" id="1.10.3210.10:FF:000001">
    <property type="entry name" value="GTP pyrophosphokinase RelA"/>
    <property type="match status" value="1"/>
</dbReference>
<dbReference type="InterPro" id="IPR007685">
    <property type="entry name" value="RelA_SpoT"/>
</dbReference>
<dbReference type="Gene3D" id="3.30.460.10">
    <property type="entry name" value="Beta Polymerase, domain 2"/>
    <property type="match status" value="1"/>
</dbReference>
<evidence type="ECO:0000256" key="7">
    <source>
        <dbReference type="RuleBase" id="RU003847"/>
    </source>
</evidence>
<evidence type="ECO:0000313" key="12">
    <source>
        <dbReference type="Proteomes" id="UP000226420"/>
    </source>
</evidence>
<dbReference type="Gene3D" id="3.30.70.260">
    <property type="match status" value="1"/>
</dbReference>
<dbReference type="FunFam" id="3.30.70.260:FF:000006">
    <property type="entry name" value="(P)ppGpp synthase/hydrolase SpoT"/>
    <property type="match status" value="1"/>
</dbReference>
<dbReference type="InterPro" id="IPR004095">
    <property type="entry name" value="TGS"/>
</dbReference>
<dbReference type="Gene3D" id="1.10.3210.10">
    <property type="entry name" value="Hypothetical protein af1432"/>
    <property type="match status" value="1"/>
</dbReference>
<dbReference type="NCBIfam" id="TIGR00691">
    <property type="entry name" value="spoT_relA"/>
    <property type="match status" value="1"/>
</dbReference>
<gene>
    <name evidence="11" type="ORF">SAMN02745723_10920</name>
</gene>
<dbReference type="InterPro" id="IPR012675">
    <property type="entry name" value="Beta-grasp_dom_sf"/>
</dbReference>
<feature type="domain" description="ACT" evidence="8">
    <location>
        <begin position="652"/>
        <end position="726"/>
    </location>
</feature>
<comment type="function">
    <text evidence="7">In eubacteria ppGpp (guanosine 3'-diphosphate 5'-diphosphate) is a mediator of the stringent response that coordinates a variety of cellular activities in response to changes in nutritional abundance.</text>
</comment>
<organism evidence="11 12">
    <name type="scientific">Pragia fontium DSM 5563 = ATCC 49100</name>
    <dbReference type="NCBI Taxonomy" id="1122977"/>
    <lineage>
        <taxon>Bacteria</taxon>
        <taxon>Pseudomonadati</taxon>
        <taxon>Pseudomonadota</taxon>
        <taxon>Gammaproteobacteria</taxon>
        <taxon>Enterobacterales</taxon>
        <taxon>Budviciaceae</taxon>
        <taxon>Pragia</taxon>
    </lineage>
</organism>
<dbReference type="SUPFAM" id="SSF109604">
    <property type="entry name" value="HD-domain/PDEase-like"/>
    <property type="match status" value="1"/>
</dbReference>
<dbReference type="GO" id="GO:0015969">
    <property type="term" value="P:guanosine tetraphosphate metabolic process"/>
    <property type="evidence" value="ECO:0007669"/>
    <property type="project" value="InterPro"/>
</dbReference>
<feature type="domain" description="HD" evidence="9">
    <location>
        <begin position="68"/>
        <end position="167"/>
    </location>
</feature>
<dbReference type="EMBL" id="FOLW01000009">
    <property type="protein sequence ID" value="SFD16239.1"/>
    <property type="molecule type" value="Genomic_DNA"/>
</dbReference>
<dbReference type="Pfam" id="PF13291">
    <property type="entry name" value="ACT_4"/>
    <property type="match status" value="1"/>
</dbReference>
<dbReference type="CDD" id="cd00077">
    <property type="entry name" value="HDc"/>
    <property type="match status" value="1"/>
</dbReference>
<dbReference type="CDD" id="cd04876">
    <property type="entry name" value="ACT_RelA-SpoT"/>
    <property type="match status" value="1"/>
</dbReference>
<dbReference type="InterPro" id="IPR045865">
    <property type="entry name" value="ACT-like_dom_sf"/>
</dbReference>
<dbReference type="InterPro" id="IPR043519">
    <property type="entry name" value="NT_sf"/>
</dbReference>
<dbReference type="CDD" id="cd01668">
    <property type="entry name" value="TGS_RSH"/>
    <property type="match status" value="1"/>
</dbReference>
<dbReference type="GO" id="GO:0008893">
    <property type="term" value="F:guanosine-3',5'-bis(diphosphate) 3'-diphosphatase activity"/>
    <property type="evidence" value="ECO:0007669"/>
    <property type="project" value="UniProtKB-EC"/>
</dbReference>
<comment type="catalytic activity">
    <reaction evidence="6">
        <text>guanosine 3',5'-bis(diphosphate) + H2O = GDP + diphosphate + H(+)</text>
        <dbReference type="Rhea" id="RHEA:14253"/>
        <dbReference type="ChEBI" id="CHEBI:15377"/>
        <dbReference type="ChEBI" id="CHEBI:15378"/>
        <dbReference type="ChEBI" id="CHEBI:33019"/>
        <dbReference type="ChEBI" id="CHEBI:58189"/>
        <dbReference type="ChEBI" id="CHEBI:77828"/>
        <dbReference type="EC" id="3.1.7.2"/>
    </reaction>
</comment>
<dbReference type="InterPro" id="IPR045600">
    <property type="entry name" value="RelA/SpoT_AH_RIS"/>
</dbReference>
<dbReference type="InterPro" id="IPR033655">
    <property type="entry name" value="TGS_RelA/SpoT"/>
</dbReference>
<dbReference type="SUPFAM" id="SSF55021">
    <property type="entry name" value="ACT-like"/>
    <property type="match status" value="1"/>
</dbReference>
<evidence type="ECO:0000256" key="5">
    <source>
        <dbReference type="ARBA" id="ARBA00024387"/>
    </source>
</evidence>
<dbReference type="GO" id="GO:0042594">
    <property type="term" value="P:response to starvation"/>
    <property type="evidence" value="ECO:0007669"/>
    <property type="project" value="TreeGrafter"/>
</dbReference>
<dbReference type="SMART" id="SM00471">
    <property type="entry name" value="HDc"/>
    <property type="match status" value="1"/>
</dbReference>
<evidence type="ECO:0000256" key="1">
    <source>
        <dbReference type="ARBA" id="ARBA00001936"/>
    </source>
</evidence>
<dbReference type="FunFam" id="3.10.20.30:FF:000002">
    <property type="entry name" value="GTP pyrophosphokinase (RelA/SpoT)"/>
    <property type="match status" value="1"/>
</dbReference>
<protein>
    <recommendedName>
        <fullName evidence="5">guanosine-3',5'-bis(diphosphate) 3'-diphosphatase</fullName>
        <ecNumber evidence="5">3.1.7.2</ecNumber>
    </recommendedName>
</protein>
<feature type="domain" description="TGS" evidence="10">
    <location>
        <begin position="409"/>
        <end position="470"/>
    </location>
</feature>
<name>A0AAJ4WC90_9GAMM</name>
<dbReference type="InterPro" id="IPR004811">
    <property type="entry name" value="RelA/Spo_fam"/>
</dbReference>
<comment type="cofactor">
    <cofactor evidence="1">
        <name>Mn(2+)</name>
        <dbReference type="ChEBI" id="CHEBI:29035"/>
    </cofactor>
</comment>
<dbReference type="Pfam" id="PF04607">
    <property type="entry name" value="RelA_SpoT"/>
    <property type="match status" value="1"/>
</dbReference>